<accession>A0A7C8QUA6</accession>
<protein>
    <submittedName>
        <fullName evidence="1">Uncharacterized protein</fullName>
    </submittedName>
</protein>
<evidence type="ECO:0000313" key="1">
    <source>
        <dbReference type="EMBL" id="KAF3226336.1"/>
    </source>
</evidence>
<evidence type="ECO:0000313" key="2">
    <source>
        <dbReference type="Proteomes" id="UP000472727"/>
    </source>
</evidence>
<sequence length="1314" mass="148699">MKARRKKTQIGFLLLVLGGVSTFLNSSPAIAYSPKELWEQPKEFLSKDSILGPVIDNESPRKLRDPRPKSAVLDKSHFHAKRDLSDYNERGWKLMDEAENSADKHLGESNAMATVVERYLKPRIDKTNFFYCPDLVQVFLSIFDLESLAQTGDQLDKSYWYFVLNSKAKELGGSWGEFYVTVDKSHMIITWWHITSDIREIFEKDYDVVMIAMWFSTVREANFGNTINYREHPPRHITIPGIKSEKVIQVLEEIQTQLSGNVNSLGGYSMERPESLSRDNFAAHIWAALIGIPEIGAIERMLNKWSTFFPPRYQIKFIRFNTHTLLDGNREAILSVNLRSGPDTSKYNTAESLAESTQVMILEDDTTVFKNYPAIEIFEASTLELIAPGPATGAGSKRKAELPAPTYRMSKWLLITSLGNPENFEIKISTSSRESHLVMLDSIGTEQQQIVADFLYLSWIQTQGTQDLRDITFLQLSPSTEALIQLLATELKVEISKQSVFILWGRGHWRRTLREKSTAEPSSERRINDNLLRRFSQTVEYGAVLKMILQQQRYSGVSPGFELRSIEIGDGTEFKRSKGLGTGDNKPSATKFAMLIRLERSQDVVEDEISISGTPLNTQALFDEFEVSEIESESPSPQPELRVLEAIAARAGIPSRDPSIEESIRNSVPTSPAVLPQELSGHQANRFGFVFGFDFIPPLDKPNSKPRLSNIHTETSLVVRRFDQVERREGSSPLPYLDAIARTSNQDAEPQYYHFSLWIQYEGTTKSFDAGEFYVSPSLHHIVIKRLPDIKDVSGETYENLALSKLLYPMMSALCEGQLQMEEGNIPTIDFISFENVDSDTEAFLKKTFDDNKLDQSSRYMKLSIIDSLLAVHVPEKVQNMKSGAKDRKYVLNYREILLGTILRTREVSGIHEMAINYYKGQYVGDKILDNIFVTWRKRFDGTFASQILLVLRDVPEKLKHSDIVEWIQMISKAVDRRRVTKAKPTPDERIPRKAPPKWNAVVVGQALISKINQGALHSGGLAGPSGNTGSDGRDKPPLLVAELPPTDLPEDVQRPTNLLEHSRTKGAGQLLIATLQLGIPETVDASLYAEYFPRHETLKEFRPIDGPTRPIPQVYFIDRYVVTIDISLCRQLMFLNLVNRISSQKQLQDELEQVYEQSWFSSTGEPPALRMLLILAPTDSSVDVIQEVLGLRKQQCTVESEPGGKVIITKPAHNLLTSTENNHFTMDVEDPRDTLEWATLIGIPEIAAIVEVGLKRRGVKETWFSPFAIVIYCEGRERRGGYPLLRIGLRLAHYYSATGAEIQPDWLHNVFSP</sequence>
<comment type="caution">
    <text evidence="1">The sequence shown here is derived from an EMBL/GenBank/DDBJ whole genome shotgun (WGS) entry which is preliminary data.</text>
</comment>
<organism evidence="1 2">
    <name type="scientific">Orbilia oligospora</name>
    <name type="common">Nematode-trapping fungus</name>
    <name type="synonym">Arthrobotrys oligospora</name>
    <dbReference type="NCBI Taxonomy" id="2813651"/>
    <lineage>
        <taxon>Eukaryota</taxon>
        <taxon>Fungi</taxon>
        <taxon>Dikarya</taxon>
        <taxon>Ascomycota</taxon>
        <taxon>Pezizomycotina</taxon>
        <taxon>Orbiliomycetes</taxon>
        <taxon>Orbiliales</taxon>
        <taxon>Orbiliaceae</taxon>
        <taxon>Orbilia</taxon>
    </lineage>
</organism>
<gene>
    <name evidence="1" type="ORF">TWF106_000833</name>
</gene>
<dbReference type="EMBL" id="WIWS01000011">
    <property type="protein sequence ID" value="KAF3226336.1"/>
    <property type="molecule type" value="Genomic_DNA"/>
</dbReference>
<dbReference type="Proteomes" id="UP000472727">
    <property type="component" value="Unassembled WGS sequence"/>
</dbReference>
<proteinExistence type="predicted"/>
<reference evidence="1 2" key="1">
    <citation type="submission" date="2019-06" db="EMBL/GenBank/DDBJ databases">
        <authorList>
            <person name="Palmer J.M."/>
        </authorList>
    </citation>
    <scope>NUCLEOTIDE SEQUENCE [LARGE SCALE GENOMIC DNA]</scope>
    <source>
        <strain evidence="1 2">TWF106</strain>
    </source>
</reference>
<name>A0A7C8QUA6_ORBOL</name>